<reference evidence="2 3" key="1">
    <citation type="submission" date="2016-11" db="EMBL/GenBank/DDBJ databases">
        <authorList>
            <person name="Jaros S."/>
            <person name="Januszkiewicz K."/>
            <person name="Wedrychowicz H."/>
        </authorList>
    </citation>
    <scope>NUCLEOTIDE SEQUENCE [LARGE SCALE GENOMIC DNA]</scope>
    <source>
        <strain evidence="2 3">DSM 25660</strain>
    </source>
</reference>
<feature type="transmembrane region" description="Helical" evidence="1">
    <location>
        <begin position="45"/>
        <end position="64"/>
    </location>
</feature>
<keyword evidence="1" id="KW-1133">Transmembrane helix</keyword>
<keyword evidence="3" id="KW-1185">Reference proteome</keyword>
<gene>
    <name evidence="2" type="ORF">SAMN05444377_10187</name>
</gene>
<dbReference type="STRING" id="1124188.SAMN05444377_10187"/>
<dbReference type="Proteomes" id="UP000184147">
    <property type="component" value="Unassembled WGS sequence"/>
</dbReference>
<evidence type="ECO:0000313" key="2">
    <source>
        <dbReference type="EMBL" id="SHE73496.1"/>
    </source>
</evidence>
<name>A0A1M4VX08_9FLAO</name>
<keyword evidence="1" id="KW-0472">Membrane</keyword>
<dbReference type="OrthoDB" id="9798708at2"/>
<dbReference type="InterPro" id="IPR032820">
    <property type="entry name" value="ATPase_put"/>
</dbReference>
<dbReference type="AlphaFoldDB" id="A0A1M4VX08"/>
<evidence type="ECO:0000313" key="3">
    <source>
        <dbReference type="Proteomes" id="UP000184147"/>
    </source>
</evidence>
<keyword evidence="1" id="KW-0812">Transmembrane</keyword>
<sequence>MSPSPKKQPNRWIALLNIPLQMGIIIFLFSLLGQWLDSKYPNSNQWYTEGVTVFGVFVALYNVYRQVQEIDKHDS</sequence>
<organism evidence="2 3">
    <name type="scientific">Flavobacterium fontis</name>
    <dbReference type="NCBI Taxonomy" id="1124188"/>
    <lineage>
        <taxon>Bacteria</taxon>
        <taxon>Pseudomonadati</taxon>
        <taxon>Bacteroidota</taxon>
        <taxon>Flavobacteriia</taxon>
        <taxon>Flavobacteriales</taxon>
        <taxon>Flavobacteriaceae</taxon>
        <taxon>Flavobacterium</taxon>
    </lineage>
</organism>
<dbReference type="EMBL" id="FQVQ01000001">
    <property type="protein sequence ID" value="SHE73496.1"/>
    <property type="molecule type" value="Genomic_DNA"/>
</dbReference>
<dbReference type="RefSeq" id="WP_073360315.1">
    <property type="nucleotide sequence ID" value="NZ_FQVQ01000001.1"/>
</dbReference>
<feature type="transmembrane region" description="Helical" evidence="1">
    <location>
        <begin position="12"/>
        <end position="33"/>
    </location>
</feature>
<accession>A0A1M4VX08</accession>
<dbReference type="Pfam" id="PF09527">
    <property type="entry name" value="ATPase_gene1"/>
    <property type="match status" value="1"/>
</dbReference>
<evidence type="ECO:0000256" key="1">
    <source>
        <dbReference type="SAM" id="Phobius"/>
    </source>
</evidence>
<protein>
    <submittedName>
        <fullName evidence="2">Putative F0F1-ATPase subunit Ca2+/Mg2+ transporter</fullName>
    </submittedName>
</protein>
<proteinExistence type="predicted"/>